<dbReference type="SMART" id="SM00304">
    <property type="entry name" value="HAMP"/>
    <property type="match status" value="1"/>
</dbReference>
<dbReference type="CDD" id="cd06225">
    <property type="entry name" value="HAMP"/>
    <property type="match status" value="1"/>
</dbReference>
<evidence type="ECO:0000256" key="7">
    <source>
        <dbReference type="SAM" id="Phobius"/>
    </source>
</evidence>
<dbReference type="InterPro" id="IPR004090">
    <property type="entry name" value="Chemotax_Me-accpt_rcpt"/>
</dbReference>
<dbReference type="Pfam" id="PF00015">
    <property type="entry name" value="MCPsignal"/>
    <property type="match status" value="1"/>
</dbReference>
<dbReference type="GO" id="GO:0004888">
    <property type="term" value="F:transmembrane signaling receptor activity"/>
    <property type="evidence" value="ECO:0007669"/>
    <property type="project" value="InterPro"/>
</dbReference>
<dbReference type="SMART" id="SM00283">
    <property type="entry name" value="MA"/>
    <property type="match status" value="1"/>
</dbReference>
<keyword evidence="7" id="KW-0812">Transmembrane</keyword>
<sequence>MKIRSVKISEVSLQARLLFLVLTIMAASISAVGFISYSKSKEATMSLIEDRLAREVNTTNEIAGNLMIAYVGEEDSFLERFNKVVLSNQASALIQDGLKADFFLVAEGKANPFSVSSNSRLQFKEDQLKEITEKKNGVIHQTIGGTDYTLSFKKVQELKGQFLIAVETESYMETSKTLASFTIWMIGISVLLTAAVLIIVIRSLTNPLAVLRKAMKDVRDGDLTRNVHVKTKVPEINSVMKSFNSMMDHMRSIIGDINHAADELSAKGDQLREATDEGVMQNGQLVEAIKIVKLGAEQTAAGSAESAEAFSRVKDELKEVFRNMEFLFSRASDMNSSAARGEEQGSKMIRTMNVFERETEKMTAVIRSVKEHSMSIADVAAIIHTIAEQTKLLALNAAIEAARAGEAGKGFAVVADEVKKLAEQSSNATHKIRNSISNMEDIAVHASKEFDEMLSAIHSHLHAASESRVLFDELSIEIKTVSDRLSGMKRQMNKLHDYLPVMEKSSASFESVSQETLASAEQMLFSSEEQMSQVSRTHEIGLRVSELSKSLAQSAKEYKV</sequence>
<evidence type="ECO:0000256" key="2">
    <source>
        <dbReference type="ARBA" id="ARBA00022475"/>
    </source>
</evidence>
<organism evidence="10 11">
    <name type="scientific">Metabacillus indicus</name>
    <name type="common">Bacillus indicus</name>
    <dbReference type="NCBI Taxonomy" id="246786"/>
    <lineage>
        <taxon>Bacteria</taxon>
        <taxon>Bacillati</taxon>
        <taxon>Bacillota</taxon>
        <taxon>Bacilli</taxon>
        <taxon>Bacillales</taxon>
        <taxon>Bacillaceae</taxon>
        <taxon>Metabacillus</taxon>
    </lineage>
</organism>
<feature type="domain" description="Methyl-accepting transducer" evidence="8">
    <location>
        <begin position="274"/>
        <end position="524"/>
    </location>
</feature>
<dbReference type="PANTHER" id="PTHR32089">
    <property type="entry name" value="METHYL-ACCEPTING CHEMOTAXIS PROTEIN MCPB"/>
    <property type="match status" value="1"/>
</dbReference>
<dbReference type="PROSITE" id="PS50111">
    <property type="entry name" value="CHEMOTAXIS_TRANSDUC_2"/>
    <property type="match status" value="1"/>
</dbReference>
<evidence type="ECO:0000259" key="8">
    <source>
        <dbReference type="PROSITE" id="PS50111"/>
    </source>
</evidence>
<dbReference type="STRING" id="246786.GS18_0211410"/>
<dbReference type="RefSeq" id="WP_035207318.1">
    <property type="nucleotide sequence ID" value="NZ_JNVC02000005.1"/>
</dbReference>
<dbReference type="InterPro" id="IPR004089">
    <property type="entry name" value="MCPsignal_dom"/>
</dbReference>
<dbReference type="Gene3D" id="1.10.287.950">
    <property type="entry name" value="Methyl-accepting chemotaxis protein"/>
    <property type="match status" value="1"/>
</dbReference>
<dbReference type="EMBL" id="JNVC02000005">
    <property type="protein sequence ID" value="KEZ51721.1"/>
    <property type="molecule type" value="Genomic_DNA"/>
</dbReference>
<gene>
    <name evidence="10" type="ORF">GS18_0211410</name>
</gene>
<dbReference type="OrthoDB" id="2010115at2"/>
<evidence type="ECO:0000256" key="6">
    <source>
        <dbReference type="PROSITE-ProRule" id="PRU00284"/>
    </source>
</evidence>
<dbReference type="InterPro" id="IPR003660">
    <property type="entry name" value="HAMP_dom"/>
</dbReference>
<protein>
    <recommendedName>
        <fullName evidence="12">Chemotaxis protein</fullName>
    </recommendedName>
</protein>
<reference evidence="10 11" key="1">
    <citation type="journal article" date="2005" name="Int. J. Syst. Evol. Microbiol.">
        <title>Bacillus cibi sp. nov., isolated from jeotgal, a traditional Korean fermented seafood.</title>
        <authorList>
            <person name="Yoon J.H."/>
            <person name="Lee C.H."/>
            <person name="Oh T.K."/>
        </authorList>
    </citation>
    <scope>NUCLEOTIDE SEQUENCE [LARGE SCALE GENOMIC DNA]</scope>
    <source>
        <strain evidence="10 11">DSM 16189</strain>
    </source>
</reference>
<feature type="transmembrane region" description="Helical" evidence="7">
    <location>
        <begin position="17"/>
        <end position="37"/>
    </location>
</feature>
<dbReference type="SUPFAM" id="SSF58104">
    <property type="entry name" value="Methyl-accepting chemotaxis protein (MCP) signaling domain"/>
    <property type="match status" value="1"/>
</dbReference>
<dbReference type="GO" id="GO:0007165">
    <property type="term" value="P:signal transduction"/>
    <property type="evidence" value="ECO:0007669"/>
    <property type="project" value="UniProtKB-KW"/>
</dbReference>
<dbReference type="GO" id="GO:0006935">
    <property type="term" value="P:chemotaxis"/>
    <property type="evidence" value="ECO:0007669"/>
    <property type="project" value="InterPro"/>
</dbReference>
<dbReference type="GO" id="GO:0005886">
    <property type="term" value="C:plasma membrane"/>
    <property type="evidence" value="ECO:0007669"/>
    <property type="project" value="UniProtKB-SubCell"/>
</dbReference>
<evidence type="ECO:0000313" key="11">
    <source>
        <dbReference type="Proteomes" id="UP000028549"/>
    </source>
</evidence>
<accession>A0A084GWK9</accession>
<evidence type="ECO:0000256" key="5">
    <source>
        <dbReference type="ARBA" id="ARBA00029447"/>
    </source>
</evidence>
<dbReference type="PANTHER" id="PTHR32089:SF112">
    <property type="entry name" value="LYSOZYME-LIKE PROTEIN-RELATED"/>
    <property type="match status" value="1"/>
</dbReference>
<dbReference type="Gene3D" id="6.10.340.10">
    <property type="match status" value="1"/>
</dbReference>
<keyword evidence="3 7" id="KW-0472">Membrane</keyword>
<evidence type="ECO:0000256" key="3">
    <source>
        <dbReference type="ARBA" id="ARBA00023136"/>
    </source>
</evidence>
<comment type="subcellular location">
    <subcellularLocation>
        <location evidence="1">Cell membrane</location>
    </subcellularLocation>
</comment>
<dbReference type="AlphaFoldDB" id="A0A084GWK9"/>
<evidence type="ECO:0008006" key="12">
    <source>
        <dbReference type="Google" id="ProtNLM"/>
    </source>
</evidence>
<dbReference type="PRINTS" id="PR00260">
    <property type="entry name" value="CHEMTRNSDUCR"/>
</dbReference>
<keyword evidence="2" id="KW-1003">Cell membrane</keyword>
<dbReference type="Proteomes" id="UP000028549">
    <property type="component" value="Unassembled WGS sequence"/>
</dbReference>
<evidence type="ECO:0000313" key="10">
    <source>
        <dbReference type="EMBL" id="KEZ51721.1"/>
    </source>
</evidence>
<comment type="caution">
    <text evidence="10">The sequence shown here is derived from an EMBL/GenBank/DDBJ whole genome shotgun (WGS) entry which is preliminary data.</text>
</comment>
<keyword evidence="11" id="KW-1185">Reference proteome</keyword>
<evidence type="ECO:0000259" key="9">
    <source>
        <dbReference type="PROSITE" id="PS50885"/>
    </source>
</evidence>
<comment type="similarity">
    <text evidence="5">Belongs to the methyl-accepting chemotaxis (MCP) protein family.</text>
</comment>
<evidence type="ECO:0000256" key="4">
    <source>
        <dbReference type="ARBA" id="ARBA00023224"/>
    </source>
</evidence>
<evidence type="ECO:0000256" key="1">
    <source>
        <dbReference type="ARBA" id="ARBA00004236"/>
    </source>
</evidence>
<proteinExistence type="inferred from homology"/>
<dbReference type="Pfam" id="PF00672">
    <property type="entry name" value="HAMP"/>
    <property type="match status" value="1"/>
</dbReference>
<dbReference type="PROSITE" id="PS50885">
    <property type="entry name" value="HAMP"/>
    <property type="match status" value="1"/>
</dbReference>
<name>A0A084GWK9_METID</name>
<feature type="domain" description="HAMP" evidence="9">
    <location>
        <begin position="202"/>
        <end position="255"/>
    </location>
</feature>
<feature type="transmembrane region" description="Helical" evidence="7">
    <location>
        <begin position="181"/>
        <end position="201"/>
    </location>
</feature>
<keyword evidence="4 6" id="KW-0807">Transducer</keyword>
<keyword evidence="7" id="KW-1133">Transmembrane helix</keyword>